<sequence length="81" mass="8429">MWDMAASMTADAKLVEADRQIPDGCACRVVHGVGDRGCCADDADFTDAVAPIGLVCGSSVWSQYVSGEPMSALAEERYAGA</sequence>
<reference evidence="1 2" key="1">
    <citation type="submission" date="2016-07" db="EMBL/GenBank/DDBJ databases">
        <title>Draft genome of Streptomyces diastatochromogenes.</title>
        <authorList>
            <person name="Podduturi R."/>
            <person name="Lukassen M.B."/>
            <person name="Clausen N."/>
            <person name="Nielsen J.L."/>
            <person name="Jorgensen N.O."/>
        </authorList>
    </citation>
    <scope>NUCLEOTIDE SEQUENCE [LARGE SCALE GENOMIC DNA]</scope>
    <source>
        <strain evidence="1 2">DSM 40608</strain>
    </source>
</reference>
<evidence type="ECO:0000313" key="1">
    <source>
        <dbReference type="EMBL" id="OXY87150.1"/>
    </source>
</evidence>
<dbReference type="EMBL" id="MCGQ01000079">
    <property type="protein sequence ID" value="OXY87150.1"/>
    <property type="molecule type" value="Genomic_DNA"/>
</dbReference>
<keyword evidence="2" id="KW-1185">Reference proteome</keyword>
<proteinExistence type="predicted"/>
<gene>
    <name evidence="1" type="ORF">BEK98_44180</name>
</gene>
<protein>
    <submittedName>
        <fullName evidence="1">Uncharacterized protein</fullName>
    </submittedName>
</protein>
<accession>A0A233RUV9</accession>
<comment type="caution">
    <text evidence="1">The sequence shown here is derived from an EMBL/GenBank/DDBJ whole genome shotgun (WGS) entry which is preliminary data.</text>
</comment>
<name>A0A233RUV9_STRDA</name>
<organism evidence="1 2">
    <name type="scientific">Streptomyces diastatochromogenes</name>
    <dbReference type="NCBI Taxonomy" id="42236"/>
    <lineage>
        <taxon>Bacteria</taxon>
        <taxon>Bacillati</taxon>
        <taxon>Actinomycetota</taxon>
        <taxon>Actinomycetes</taxon>
        <taxon>Kitasatosporales</taxon>
        <taxon>Streptomycetaceae</taxon>
        <taxon>Streptomyces</taxon>
    </lineage>
</organism>
<dbReference type="AlphaFoldDB" id="A0A233RUV9"/>
<evidence type="ECO:0000313" key="2">
    <source>
        <dbReference type="Proteomes" id="UP000215483"/>
    </source>
</evidence>
<dbReference type="Proteomes" id="UP000215483">
    <property type="component" value="Unassembled WGS sequence"/>
</dbReference>